<evidence type="ECO:0000313" key="5">
    <source>
        <dbReference type="Proteomes" id="UP001432074"/>
    </source>
</evidence>
<accession>A0ABZ2AJF5</accession>
<feature type="compositionally biased region" description="Low complexity" evidence="3">
    <location>
        <begin position="140"/>
        <end position="152"/>
    </location>
</feature>
<dbReference type="EMBL" id="CP143577">
    <property type="protein sequence ID" value="WVN22234.1"/>
    <property type="molecule type" value="Genomic_DNA"/>
</dbReference>
<proteinExistence type="predicted"/>
<evidence type="ECO:0000313" key="4">
    <source>
        <dbReference type="EMBL" id="WVN22234.1"/>
    </source>
</evidence>
<dbReference type="Pfam" id="PF00436">
    <property type="entry name" value="SSB"/>
    <property type="match status" value="1"/>
</dbReference>
<evidence type="ECO:0000256" key="1">
    <source>
        <dbReference type="ARBA" id="ARBA00023125"/>
    </source>
</evidence>
<reference evidence="4" key="1">
    <citation type="submission" date="2024-01" db="EMBL/GenBank/DDBJ databases">
        <title>Complete genome sequence of Mycoplasma arginini type strain G 230.</title>
        <authorList>
            <person name="Spergser J."/>
        </authorList>
    </citation>
    <scope>NUCLEOTIDE SEQUENCE</scope>
    <source>
        <strain evidence="4">NCTC 10129</strain>
    </source>
</reference>
<dbReference type="PROSITE" id="PS50935">
    <property type="entry name" value="SSB"/>
    <property type="match status" value="1"/>
</dbReference>
<dbReference type="InterPro" id="IPR012340">
    <property type="entry name" value="NA-bd_OB-fold"/>
</dbReference>
<protein>
    <recommendedName>
        <fullName evidence="2">Single-stranded DNA-binding protein</fullName>
    </recommendedName>
</protein>
<dbReference type="RefSeq" id="WP_129694566.1">
    <property type="nucleotide sequence ID" value="NZ_CP143577.1"/>
</dbReference>
<organism evidence="4 5">
    <name type="scientific">Mycoplasmopsis arginini</name>
    <name type="common">Mycoplasma arginini</name>
    <dbReference type="NCBI Taxonomy" id="2094"/>
    <lineage>
        <taxon>Bacteria</taxon>
        <taxon>Bacillati</taxon>
        <taxon>Mycoplasmatota</taxon>
        <taxon>Mycoplasmoidales</taxon>
        <taxon>Metamycoplasmataceae</taxon>
        <taxon>Mycoplasmopsis</taxon>
    </lineage>
</organism>
<feature type="compositionally biased region" description="Acidic residues" evidence="3">
    <location>
        <begin position="153"/>
        <end position="163"/>
    </location>
</feature>
<keyword evidence="5" id="KW-1185">Reference proteome</keyword>
<dbReference type="CDD" id="cd04496">
    <property type="entry name" value="SSB_OBF"/>
    <property type="match status" value="1"/>
</dbReference>
<dbReference type="Proteomes" id="UP001432074">
    <property type="component" value="Chromosome"/>
</dbReference>
<gene>
    <name evidence="4" type="ORF">V2E25_01385</name>
</gene>
<feature type="region of interest" description="Disordered" evidence="3">
    <location>
        <begin position="138"/>
        <end position="163"/>
    </location>
</feature>
<name>A0ABZ2AJF5_MYCAR</name>
<dbReference type="InterPro" id="IPR011344">
    <property type="entry name" value="ssDNA-bd"/>
</dbReference>
<dbReference type="PIRSF" id="PIRSF002070">
    <property type="entry name" value="SSB"/>
    <property type="match status" value="1"/>
</dbReference>
<evidence type="ECO:0000256" key="3">
    <source>
        <dbReference type="SAM" id="MobiDB-lite"/>
    </source>
</evidence>
<keyword evidence="1 2" id="KW-0238">DNA-binding</keyword>
<dbReference type="Gene3D" id="2.40.50.140">
    <property type="entry name" value="Nucleic acid-binding proteins"/>
    <property type="match status" value="1"/>
</dbReference>
<sequence>MNSVHMIGRLVSKPQLGLTKNNKPYSKFVIALKKDINKKYTAIEEGRQTDYFNCLAFNNNASFINKFLDKGDLVSITGKLNYLINTSNESTTSNYYFVDIKTIEPLESKEVIEKRRSLNNQLDSNANWKQETDQINQWQSSNNNSTSSYSDTNNDEDGLTWDY</sequence>
<dbReference type="InterPro" id="IPR000424">
    <property type="entry name" value="Primosome_PriB/ssb"/>
</dbReference>
<dbReference type="SUPFAM" id="SSF50249">
    <property type="entry name" value="Nucleic acid-binding proteins"/>
    <property type="match status" value="1"/>
</dbReference>
<dbReference type="GO" id="GO:0003677">
    <property type="term" value="F:DNA binding"/>
    <property type="evidence" value="ECO:0007669"/>
    <property type="project" value="UniProtKB-KW"/>
</dbReference>
<evidence type="ECO:0000256" key="2">
    <source>
        <dbReference type="PIRNR" id="PIRNR002070"/>
    </source>
</evidence>